<dbReference type="EMBL" id="JABBVZ010000028">
    <property type="protein sequence ID" value="NMP22655.1"/>
    <property type="molecule type" value="Genomic_DNA"/>
</dbReference>
<dbReference type="Pfam" id="PF26314">
    <property type="entry name" value="MptA_B_family"/>
    <property type="match status" value="1"/>
</dbReference>
<dbReference type="GO" id="GO:0016758">
    <property type="term" value="F:hexosyltransferase activity"/>
    <property type="evidence" value="ECO:0007669"/>
    <property type="project" value="InterPro"/>
</dbReference>
<accession>A0A7Y0Q2S2</accession>
<evidence type="ECO:0000256" key="1">
    <source>
        <dbReference type="SAM" id="Phobius"/>
    </source>
</evidence>
<dbReference type="Proteomes" id="UP000533476">
    <property type="component" value="Unassembled WGS sequence"/>
</dbReference>
<proteinExistence type="predicted"/>
<feature type="transmembrane region" description="Helical" evidence="1">
    <location>
        <begin position="56"/>
        <end position="76"/>
    </location>
</feature>
<feature type="transmembrane region" description="Helical" evidence="1">
    <location>
        <begin position="244"/>
        <end position="268"/>
    </location>
</feature>
<organism evidence="2 3">
    <name type="scientific">Sulfobacillus harzensis</name>
    <dbReference type="NCBI Taxonomy" id="2729629"/>
    <lineage>
        <taxon>Bacteria</taxon>
        <taxon>Bacillati</taxon>
        <taxon>Bacillota</taxon>
        <taxon>Clostridia</taxon>
        <taxon>Eubacteriales</taxon>
        <taxon>Clostridiales Family XVII. Incertae Sedis</taxon>
        <taxon>Sulfobacillus</taxon>
    </lineage>
</organism>
<feature type="transmembrane region" description="Helical" evidence="1">
    <location>
        <begin position="172"/>
        <end position="196"/>
    </location>
</feature>
<feature type="transmembrane region" description="Helical" evidence="1">
    <location>
        <begin position="337"/>
        <end position="354"/>
    </location>
</feature>
<feature type="transmembrane region" description="Helical" evidence="1">
    <location>
        <begin position="280"/>
        <end position="299"/>
    </location>
</feature>
<name>A0A7Y0Q2S2_9FIRM</name>
<keyword evidence="3" id="KW-1185">Reference proteome</keyword>
<dbReference type="AlphaFoldDB" id="A0A7Y0Q2S2"/>
<protein>
    <submittedName>
        <fullName evidence="2">DUF2029 domain-containing protein</fullName>
    </submittedName>
</protein>
<sequence length="467" mass="53010">MRWKAVVSRTPFFWMALAWLWLDIPSFCWWMGKASIAQLLRSPMGFISPDRHVDHLWAAGWYFVGVSVLILSYQPAIQAWETARRKPWLPAGLSLLLASLSFPFVSHDIFSYYGEWRLMVLYHQNPMTTPVAAIPHWRADLWLIRAGWQKSINPYGPAWFALVDGLGRLAPYGFVGFFVFLKAMALASTLVTGGVLQRLRTSSAVRYVLHPVVMVEFLANGHNDVIMVVMAALSFALWSQRRWIFAGMAAGLSVATKYVTLVGLLWLAVAPRDWGQRFKVAGAALVVGVILLAPFWHGQATLAGISDPTHLFLRSPAFIIQGMLVHLGGLTRASSRHWATGITSWIFCVLYLWAAKRFWRTQDPIYIADVLLAAALILMSWLQFWYLGWALPFYVVSRKLRAAAMVKYLAYLEIVRVTGWPFGLPVALQLVQVLLIWGPLIWGIWRIRRSADKIRPYGLGLLNRRQQ</sequence>
<gene>
    <name evidence="2" type="ORF">HIJ39_09860</name>
</gene>
<feature type="transmembrane region" description="Helical" evidence="1">
    <location>
        <begin position="426"/>
        <end position="445"/>
    </location>
</feature>
<keyword evidence="1" id="KW-0812">Transmembrane</keyword>
<feature type="transmembrane region" description="Helical" evidence="1">
    <location>
        <begin position="366"/>
        <end position="388"/>
    </location>
</feature>
<dbReference type="GO" id="GO:0005886">
    <property type="term" value="C:plasma membrane"/>
    <property type="evidence" value="ECO:0007669"/>
    <property type="project" value="UniProtKB-SubCell"/>
</dbReference>
<comment type="caution">
    <text evidence="2">The sequence shown here is derived from an EMBL/GenBank/DDBJ whole genome shotgun (WGS) entry which is preliminary data.</text>
</comment>
<reference evidence="2 3" key="1">
    <citation type="submission" date="2020-04" db="EMBL/GenBank/DDBJ databases">
        <authorList>
            <person name="Zhang R."/>
            <person name="Schippers A."/>
        </authorList>
    </citation>
    <scope>NUCLEOTIDE SEQUENCE [LARGE SCALE GENOMIC DNA]</scope>
    <source>
        <strain evidence="2 3">DSM 109850</strain>
    </source>
</reference>
<feature type="transmembrane region" description="Helical" evidence="1">
    <location>
        <begin position="12"/>
        <end position="32"/>
    </location>
</feature>
<feature type="transmembrane region" description="Helical" evidence="1">
    <location>
        <begin position="88"/>
        <end position="106"/>
    </location>
</feature>
<evidence type="ECO:0000313" key="3">
    <source>
        <dbReference type="Proteomes" id="UP000533476"/>
    </source>
</evidence>
<keyword evidence="1" id="KW-0472">Membrane</keyword>
<dbReference type="RefSeq" id="WP_169099170.1">
    <property type="nucleotide sequence ID" value="NZ_JABBVZ010000028.1"/>
</dbReference>
<evidence type="ECO:0000313" key="2">
    <source>
        <dbReference type="EMBL" id="NMP22655.1"/>
    </source>
</evidence>
<keyword evidence="1" id="KW-1133">Transmembrane helix</keyword>
<feature type="transmembrane region" description="Helical" evidence="1">
    <location>
        <begin position="217"/>
        <end position="238"/>
    </location>
</feature>